<protein>
    <recommendedName>
        <fullName evidence="11">FACT complex subunit</fullName>
    </recommendedName>
</protein>
<evidence type="ECO:0000256" key="7">
    <source>
        <dbReference type="ARBA" id="ARBA00023163"/>
    </source>
</evidence>
<dbReference type="GO" id="GO:0035101">
    <property type="term" value="C:FACT complex"/>
    <property type="evidence" value="ECO:0007669"/>
    <property type="project" value="UniProtKB-UniRule"/>
</dbReference>
<dbReference type="InterPro" id="IPR000994">
    <property type="entry name" value="Pept_M24"/>
</dbReference>
<feature type="region of interest" description="Disordered" evidence="13">
    <location>
        <begin position="252"/>
        <end position="271"/>
    </location>
</feature>
<comment type="function">
    <text evidence="10 11">Component of the FACT complex, a general chromatin factor that acts to reorganize nucleosomes. The FACT complex is involved in multiple processes that require DNA as a template such as mRNA elongation, DNA replication and DNA repair. During transcription elongation the FACT complex acts as a histone chaperone that both destabilizes and restores nucleosomal structure. It facilitates the passage of RNA polymerase II and transcription by promoting the dissociation of one histone H2A-H2B dimer from the nucleosome, then subsequently promotes the reestablishment of the nucleosome following the passage of RNA polymerase II.</text>
</comment>
<dbReference type="SUPFAM" id="SSF55920">
    <property type="entry name" value="Creatinase/aminopeptidase"/>
    <property type="match status" value="1"/>
</dbReference>
<keyword evidence="2 11" id="KW-0158">Chromosome</keyword>
<dbReference type="Proteomes" id="UP001161017">
    <property type="component" value="Unassembled WGS sequence"/>
</dbReference>
<dbReference type="GO" id="GO:0006368">
    <property type="term" value="P:transcription elongation by RNA polymerase II"/>
    <property type="evidence" value="ECO:0007669"/>
    <property type="project" value="TreeGrafter"/>
</dbReference>
<evidence type="ECO:0000256" key="4">
    <source>
        <dbReference type="ARBA" id="ARBA00022763"/>
    </source>
</evidence>
<evidence type="ECO:0000256" key="11">
    <source>
        <dbReference type="RuleBase" id="RU367052"/>
    </source>
</evidence>
<feature type="compositionally biased region" description="Polar residues" evidence="13">
    <location>
        <begin position="315"/>
        <end position="327"/>
    </location>
</feature>
<dbReference type="Pfam" id="PF08512">
    <property type="entry name" value="Rttp106-like_middle"/>
    <property type="match status" value="1"/>
</dbReference>
<feature type="compositionally biased region" description="Acidic residues" evidence="13">
    <location>
        <begin position="748"/>
        <end position="762"/>
    </location>
</feature>
<feature type="domain" description="Histone chaperone RTT106/FACT complex subunit SPT16-like middle" evidence="15">
    <location>
        <begin position="626"/>
        <end position="716"/>
    </location>
</feature>
<keyword evidence="5 11" id="KW-0805">Transcription regulation</keyword>
<evidence type="ECO:0000313" key="17">
    <source>
        <dbReference type="Proteomes" id="UP001161017"/>
    </source>
</evidence>
<evidence type="ECO:0000256" key="9">
    <source>
        <dbReference type="ARBA" id="ARBA00023242"/>
    </source>
</evidence>
<dbReference type="GO" id="GO:0031491">
    <property type="term" value="F:nucleosome binding"/>
    <property type="evidence" value="ECO:0007669"/>
    <property type="project" value="TreeGrafter"/>
</dbReference>
<dbReference type="SMART" id="SM01286">
    <property type="entry name" value="SPT16"/>
    <property type="match status" value="1"/>
</dbReference>
<dbReference type="Gene3D" id="2.30.29.30">
    <property type="entry name" value="Pleckstrin-homology domain (PH domain)/Phosphotyrosine-binding domain (PTB)"/>
    <property type="match status" value="1"/>
</dbReference>
<feature type="coiled-coil region" evidence="12">
    <location>
        <begin position="435"/>
        <end position="472"/>
    </location>
</feature>
<dbReference type="InterPro" id="IPR036005">
    <property type="entry name" value="Creatinase/aminopeptidase-like"/>
</dbReference>
<feature type="region of interest" description="Disordered" evidence="13">
    <location>
        <begin position="277"/>
        <end position="327"/>
    </location>
</feature>
<dbReference type="Gene3D" id="3.90.230.10">
    <property type="entry name" value="Creatinase/methionine aminopeptidase superfamily"/>
    <property type="match status" value="1"/>
</dbReference>
<dbReference type="FunFam" id="2.30.29.210:FF:000001">
    <property type="entry name" value="FACT complex subunit spt16"/>
    <property type="match status" value="1"/>
</dbReference>
<evidence type="ECO:0000256" key="3">
    <source>
        <dbReference type="ARBA" id="ARBA00022705"/>
    </source>
</evidence>
<dbReference type="PANTHER" id="PTHR13980">
    <property type="entry name" value="CDC68 RELATED"/>
    <property type="match status" value="1"/>
</dbReference>
<feature type="compositionally biased region" description="Basic and acidic residues" evidence="13">
    <location>
        <begin position="283"/>
        <end position="314"/>
    </location>
</feature>
<evidence type="ECO:0000256" key="10">
    <source>
        <dbReference type="ARBA" id="ARBA00025370"/>
    </source>
</evidence>
<evidence type="ECO:0000256" key="2">
    <source>
        <dbReference type="ARBA" id="ARBA00022454"/>
    </source>
</evidence>
<accession>A0AA43TXG6</accession>
<reference evidence="16" key="1">
    <citation type="journal article" date="2023" name="Genome Biol. Evol.">
        <title>First Whole Genome Sequence and Flow Cytometry Genome Size Data for the Lichen-Forming Fungus Ramalina farinacea (Ascomycota).</title>
        <authorList>
            <person name="Llewellyn T."/>
            <person name="Mian S."/>
            <person name="Hill R."/>
            <person name="Leitch I.J."/>
            <person name="Gaya E."/>
        </authorList>
    </citation>
    <scope>NUCLEOTIDE SEQUENCE</scope>
    <source>
        <strain evidence="16">LIQ254RAFAR</strain>
    </source>
</reference>
<dbReference type="EMBL" id="JAPUFD010000006">
    <property type="protein sequence ID" value="MDI1488012.1"/>
    <property type="molecule type" value="Genomic_DNA"/>
</dbReference>
<evidence type="ECO:0000256" key="13">
    <source>
        <dbReference type="SAM" id="MobiDB-lite"/>
    </source>
</evidence>
<evidence type="ECO:0000256" key="5">
    <source>
        <dbReference type="ARBA" id="ARBA00023015"/>
    </source>
</evidence>
<dbReference type="AlphaFoldDB" id="A0AA43TXG6"/>
<dbReference type="SMART" id="SM01287">
    <property type="entry name" value="Rtt106"/>
    <property type="match status" value="1"/>
</dbReference>
<dbReference type="InterPro" id="IPR013953">
    <property type="entry name" value="FACT_SPT16_M"/>
</dbReference>
<keyword evidence="8 11" id="KW-0234">DNA repair</keyword>
<name>A0AA43TXG6_9LECA</name>
<keyword evidence="3 11" id="KW-0235">DNA replication</keyword>
<dbReference type="Gene3D" id="2.30.29.210">
    <property type="entry name" value="FACT complex subunit Spt16p/Cdc68p"/>
    <property type="match status" value="1"/>
</dbReference>
<dbReference type="FunFam" id="3.90.230.10:FF:000005">
    <property type="entry name" value="FACT complex subunit spt16"/>
    <property type="match status" value="1"/>
</dbReference>
<keyword evidence="16" id="KW-0645">Protease</keyword>
<keyword evidence="4 11" id="KW-0227">DNA damage</keyword>
<evidence type="ECO:0000256" key="8">
    <source>
        <dbReference type="ARBA" id="ARBA00023204"/>
    </source>
</evidence>
<evidence type="ECO:0000256" key="6">
    <source>
        <dbReference type="ARBA" id="ARBA00023054"/>
    </source>
</evidence>
<dbReference type="FunFam" id="2.30.29.30:FF:000017">
    <property type="entry name" value="FACT complex subunit SPT16"/>
    <property type="match status" value="1"/>
</dbReference>
<evidence type="ECO:0000259" key="14">
    <source>
        <dbReference type="SMART" id="SM01286"/>
    </source>
</evidence>
<evidence type="ECO:0000313" key="16">
    <source>
        <dbReference type="EMBL" id="MDI1488012.1"/>
    </source>
</evidence>
<keyword evidence="16" id="KW-0378">Hydrolase</keyword>
<comment type="caution">
    <text evidence="16">The sequence shown here is derived from an EMBL/GenBank/DDBJ whole genome shotgun (WGS) entry which is preliminary data.</text>
</comment>
<feature type="region of interest" description="Disordered" evidence="13">
    <location>
        <begin position="570"/>
        <end position="592"/>
    </location>
</feature>
<gene>
    <name evidence="16" type="primary">SPT16_1</name>
    <name evidence="16" type="ORF">OHK93_007286</name>
</gene>
<feature type="region of interest" description="Disordered" evidence="13">
    <location>
        <begin position="748"/>
        <end position="833"/>
    </location>
</feature>
<dbReference type="Pfam" id="PF08644">
    <property type="entry name" value="SPT16"/>
    <property type="match status" value="1"/>
</dbReference>
<evidence type="ECO:0000259" key="15">
    <source>
        <dbReference type="SMART" id="SM01287"/>
    </source>
</evidence>
<dbReference type="GO" id="GO:0006260">
    <property type="term" value="P:DNA replication"/>
    <property type="evidence" value="ECO:0007669"/>
    <property type="project" value="UniProtKB-KW"/>
</dbReference>
<keyword evidence="6 12" id="KW-0175">Coiled coil</keyword>
<feature type="domain" description="FACT complex subunit SPT16 middle" evidence="14">
    <location>
        <begin position="355"/>
        <end position="506"/>
    </location>
</feature>
<dbReference type="InterPro" id="IPR040258">
    <property type="entry name" value="Spt16"/>
</dbReference>
<dbReference type="InterPro" id="IPR011993">
    <property type="entry name" value="PH-like_dom_sf"/>
</dbReference>
<keyword evidence="7 11" id="KW-0804">Transcription</keyword>
<keyword evidence="17" id="KW-1185">Reference proteome</keyword>
<dbReference type="InterPro" id="IPR056595">
    <property type="entry name" value="Fact-SPT16_PH"/>
</dbReference>
<dbReference type="Pfam" id="PF24824">
    <property type="entry name" value="PH_SPT16"/>
    <property type="match status" value="1"/>
</dbReference>
<dbReference type="GO" id="GO:0004177">
    <property type="term" value="F:aminopeptidase activity"/>
    <property type="evidence" value="ECO:0007669"/>
    <property type="project" value="UniProtKB-KW"/>
</dbReference>
<dbReference type="FunFam" id="2.30.29.150:FF:000002">
    <property type="entry name" value="FACT complex subunit SPT16"/>
    <property type="match status" value="1"/>
</dbReference>
<dbReference type="InterPro" id="IPR013719">
    <property type="entry name" value="RTT106/SPT16-like_middle_dom"/>
</dbReference>
<keyword evidence="9 11" id="KW-0539">Nucleus</keyword>
<dbReference type="PANTHER" id="PTHR13980:SF15">
    <property type="entry name" value="FACT COMPLEX SUBUNIT SPT16"/>
    <property type="match status" value="1"/>
</dbReference>
<keyword evidence="16" id="KW-0031">Aminopeptidase</keyword>
<proteinExistence type="inferred from homology"/>
<dbReference type="GO" id="GO:0006281">
    <property type="term" value="P:DNA repair"/>
    <property type="evidence" value="ECO:0007669"/>
    <property type="project" value="UniProtKB-UniRule"/>
</dbReference>
<sequence>MTEFFVEEMSAILDEEKQVKQKDLMDKIDRKLDDPKFFKSLKTKLPGDFDSTQLDWCFGPTIQSGGQYDLKLSATSDSNMLHPGIIICGLGLRYKGYGSMVARTFMVDPNSSQEQDYKLLSAIQDMLIREAREGVVVKDLYNKAISMIKSKKPELEKHFQKNIGGGIGFETRDSTLLVNAKNTRQLKDGMTLTLAPGFTDIENPNPQDKKSRTYSLFLCDTVRVLGGKQDEAANFTNGASTEIGTVSFYFKDEEEEEAPKERSKKKDSKVGAVASNNIVKTKLRADRGKNQQDEGAEQRRREHQKELSEKKQRQGLETYTESTADTNGVQQKKFKKFESYKRDNQFPSRVADLAIVVDVKAATIVLPIMGRPVPFHINTIKNASKSDEGDFAYLRINFLSPGQGVGRKDERDPFEDPNAHFIRSLTFRSKDADRMADIAQQVTELRKNAVRREQEKKELEDVVEQDNLLEDRTSKKARLDNVFVRPGLDGKRIAGEIAIHLNGLRYNDPRGQKIDVLFSNIKHLFFQPSAHELIVIIHIHLKDPIMIGKKKAKDVQFYREATDMAFDETGNRKRKHRYGDEEEFEQEQEERRRRAQLDKTFKNFAERIQAAAPEAGVDIPFRELAFNGVPNRSNVIMQPTQDCLVQLTEPPFTVITLEEIEVVHLERVQFGLKNFDMVFVFKEFHRPPAHINTVPVESLESVKDWLDSVDLPYSEGPLNLNWSTIMKTVTADPHQFFKDGGWSFLTMESDDEEEEEEEEESAFEMSESDLAASEESSEDESDFDNDASADEGDGSDDDESGEDWDELERKAKKKDREGGLEDEEKPKKKGNKR</sequence>
<dbReference type="InterPro" id="IPR048969">
    <property type="entry name" value="FACT_SPT16_C"/>
</dbReference>
<organism evidence="16 17">
    <name type="scientific">Ramalina farinacea</name>
    <dbReference type="NCBI Taxonomy" id="258253"/>
    <lineage>
        <taxon>Eukaryota</taxon>
        <taxon>Fungi</taxon>
        <taxon>Dikarya</taxon>
        <taxon>Ascomycota</taxon>
        <taxon>Pezizomycotina</taxon>
        <taxon>Lecanoromycetes</taxon>
        <taxon>OSLEUM clade</taxon>
        <taxon>Lecanoromycetidae</taxon>
        <taxon>Lecanorales</taxon>
        <taxon>Lecanorineae</taxon>
        <taxon>Ramalinaceae</taxon>
        <taxon>Ramalina</taxon>
    </lineage>
</organism>
<comment type="similarity">
    <text evidence="1 11">Belongs to the peptidase M24 family. SPT16 subfamily.</text>
</comment>
<dbReference type="Gene3D" id="2.30.29.150">
    <property type="match status" value="1"/>
</dbReference>
<evidence type="ECO:0000256" key="12">
    <source>
        <dbReference type="SAM" id="Coils"/>
    </source>
</evidence>
<dbReference type="GO" id="GO:0010468">
    <property type="term" value="P:regulation of gene expression"/>
    <property type="evidence" value="ECO:0007669"/>
    <property type="project" value="UniProtKB-ARBA"/>
</dbReference>
<dbReference type="Pfam" id="PF00557">
    <property type="entry name" value="Peptidase_M24"/>
    <property type="match status" value="1"/>
</dbReference>
<comment type="subcellular location">
    <subcellularLocation>
        <location evidence="11">Nucleus</location>
    </subcellularLocation>
    <subcellularLocation>
        <location evidence="11">Chromosome</location>
    </subcellularLocation>
</comment>
<evidence type="ECO:0000256" key="1">
    <source>
        <dbReference type="ARBA" id="ARBA00010779"/>
    </source>
</evidence>
<feature type="compositionally biased region" description="Low complexity" evidence="13">
    <location>
        <begin position="763"/>
        <end position="774"/>
    </location>
</feature>
<feature type="compositionally biased region" description="Acidic residues" evidence="13">
    <location>
        <begin position="775"/>
        <end position="806"/>
    </location>
</feature>
<comment type="subunit">
    <text evidence="11">Component of the FACT complex.</text>
</comment>
<dbReference type="Pfam" id="PF21091">
    <property type="entry name" value="SPT16_C"/>
    <property type="match status" value="1"/>
</dbReference>